<feature type="transmembrane region" description="Helical" evidence="9">
    <location>
        <begin position="113"/>
        <end position="130"/>
    </location>
</feature>
<evidence type="ECO:0000313" key="11">
    <source>
        <dbReference type="EMBL" id="OEG22636.1"/>
    </source>
</evidence>
<feature type="transmembrane region" description="Helical" evidence="9">
    <location>
        <begin position="32"/>
        <end position="49"/>
    </location>
</feature>
<evidence type="ECO:0000256" key="5">
    <source>
        <dbReference type="ARBA" id="ARBA00022741"/>
    </source>
</evidence>
<evidence type="ECO:0000256" key="3">
    <source>
        <dbReference type="ARBA" id="ARBA00022553"/>
    </source>
</evidence>
<dbReference type="RefSeq" id="WP_069639804.1">
    <property type="nucleotide sequence ID" value="NZ_JAFBEZ010000002.1"/>
</dbReference>
<organism evidence="11 12">
    <name type="scientific">Enterococcus ureilyticus</name>
    <dbReference type="NCBI Taxonomy" id="1131292"/>
    <lineage>
        <taxon>Bacteria</taxon>
        <taxon>Bacillati</taxon>
        <taxon>Bacillota</taxon>
        <taxon>Bacilli</taxon>
        <taxon>Lactobacillales</taxon>
        <taxon>Enterococcaceae</taxon>
        <taxon>Enterococcus</taxon>
    </lineage>
</organism>
<dbReference type="AlphaFoldDB" id="A0A1E5HCS5"/>
<protein>
    <recommendedName>
        <fullName evidence="2">histidine kinase</fullName>
        <ecNumber evidence="2">2.7.13.3</ecNumber>
    </recommendedName>
</protein>
<feature type="domain" description="Signal transduction histidine kinase subgroup 3 dimerisation and phosphoacceptor" evidence="10">
    <location>
        <begin position="177"/>
        <end position="241"/>
    </location>
</feature>
<dbReference type="InterPro" id="IPR050482">
    <property type="entry name" value="Sensor_HK_TwoCompSys"/>
</dbReference>
<dbReference type="PANTHER" id="PTHR24421:SF10">
    <property type="entry name" value="NITRATE_NITRITE SENSOR PROTEIN NARQ"/>
    <property type="match status" value="1"/>
</dbReference>
<gene>
    <name evidence="11" type="ORF">BCR24_02015</name>
</gene>
<keyword evidence="9" id="KW-0812">Transmembrane</keyword>
<dbReference type="GO" id="GO:0005524">
    <property type="term" value="F:ATP binding"/>
    <property type="evidence" value="ECO:0007669"/>
    <property type="project" value="UniProtKB-KW"/>
</dbReference>
<keyword evidence="3" id="KW-0597">Phosphoprotein</keyword>
<comment type="catalytic activity">
    <reaction evidence="1">
        <text>ATP + protein L-histidine = ADP + protein N-phospho-L-histidine.</text>
        <dbReference type="EC" id="2.7.13.3"/>
    </reaction>
</comment>
<reference evidence="12" key="1">
    <citation type="submission" date="2016-09" db="EMBL/GenBank/DDBJ databases">
        <authorList>
            <person name="Gulvik C.A."/>
        </authorList>
    </citation>
    <scope>NUCLEOTIDE SEQUENCE [LARGE SCALE GENOMIC DNA]</scope>
    <source>
        <strain evidence="12">LMG 26676</strain>
    </source>
</reference>
<dbReference type="CDD" id="cd16917">
    <property type="entry name" value="HATPase_UhpB-NarQ-NarX-like"/>
    <property type="match status" value="1"/>
</dbReference>
<evidence type="ECO:0000256" key="7">
    <source>
        <dbReference type="ARBA" id="ARBA00022840"/>
    </source>
</evidence>
<evidence type="ECO:0000259" key="10">
    <source>
        <dbReference type="Pfam" id="PF07730"/>
    </source>
</evidence>
<keyword evidence="4" id="KW-0808">Transferase</keyword>
<dbReference type="Pfam" id="PF07730">
    <property type="entry name" value="HisKA_3"/>
    <property type="match status" value="1"/>
</dbReference>
<evidence type="ECO:0000256" key="9">
    <source>
        <dbReference type="SAM" id="Phobius"/>
    </source>
</evidence>
<dbReference type="EMBL" id="MIKC01000012">
    <property type="protein sequence ID" value="OEG22636.1"/>
    <property type="molecule type" value="Genomic_DNA"/>
</dbReference>
<evidence type="ECO:0000313" key="12">
    <source>
        <dbReference type="Proteomes" id="UP000094469"/>
    </source>
</evidence>
<sequence length="363" mass="41622">MDKFKMRNIVDKVFLLGLCTIILINQTYQTEMVLFILVTMMLDIFLWVIKKPKFSFFGLLTLMISAAWWLEYAYFIPILFYDGMLEEGKKVSLLNSGLIVAFLLYSNEYSTSLKMYLLLLCGLAGYLAVLTTKEYTLRNNYILLEEENYENNFSFEAHNSDLIKQQEIKIDLELSNERNRIARDIHDNVGHLLSSALLQTGALKAINQEDKLKQPLDQLQKTITEGMNSIRESVHDLHDESLSLALACQNIVQNFTFCEVQLIGAFSERISKEYKLACLMLIKESLANVMKHSNADKVVIEFQDHPGFYKLTIEDNGTQNQSKNPNEIGIGLIGMQERIKKLGGRLSYRRKEIGFSVLAVLPK</sequence>
<evidence type="ECO:0000256" key="4">
    <source>
        <dbReference type="ARBA" id="ARBA00022679"/>
    </source>
</evidence>
<evidence type="ECO:0000256" key="8">
    <source>
        <dbReference type="ARBA" id="ARBA00023012"/>
    </source>
</evidence>
<evidence type="ECO:0000256" key="2">
    <source>
        <dbReference type="ARBA" id="ARBA00012438"/>
    </source>
</evidence>
<dbReference type="Proteomes" id="UP000094469">
    <property type="component" value="Unassembled WGS sequence"/>
</dbReference>
<keyword evidence="9" id="KW-1133">Transmembrane helix</keyword>
<dbReference type="STRING" id="1131292.BCR24_02015"/>
<keyword evidence="9" id="KW-0472">Membrane</keyword>
<dbReference type="GO" id="GO:0046983">
    <property type="term" value="F:protein dimerization activity"/>
    <property type="evidence" value="ECO:0007669"/>
    <property type="project" value="InterPro"/>
</dbReference>
<accession>A0A1E5HCS5</accession>
<keyword evidence="8" id="KW-0902">Two-component regulatory system</keyword>
<keyword evidence="5" id="KW-0547">Nucleotide-binding</keyword>
<keyword evidence="7" id="KW-0067">ATP-binding</keyword>
<feature type="transmembrane region" description="Helical" evidence="9">
    <location>
        <begin position="9"/>
        <end position="26"/>
    </location>
</feature>
<dbReference type="Gene3D" id="3.30.565.10">
    <property type="entry name" value="Histidine kinase-like ATPase, C-terminal domain"/>
    <property type="match status" value="1"/>
</dbReference>
<comment type="caution">
    <text evidence="11">The sequence shown here is derived from an EMBL/GenBank/DDBJ whole genome shotgun (WGS) entry which is preliminary data.</text>
</comment>
<dbReference type="EC" id="2.7.13.3" evidence="2"/>
<name>A0A1E5HCS5_9ENTE</name>
<dbReference type="InterPro" id="IPR011712">
    <property type="entry name" value="Sig_transdc_His_kin_sub3_dim/P"/>
</dbReference>
<dbReference type="SUPFAM" id="SSF55874">
    <property type="entry name" value="ATPase domain of HSP90 chaperone/DNA topoisomerase II/histidine kinase"/>
    <property type="match status" value="1"/>
</dbReference>
<evidence type="ECO:0000256" key="1">
    <source>
        <dbReference type="ARBA" id="ARBA00000085"/>
    </source>
</evidence>
<keyword evidence="12" id="KW-1185">Reference proteome</keyword>
<dbReference type="GO" id="GO:0000155">
    <property type="term" value="F:phosphorelay sensor kinase activity"/>
    <property type="evidence" value="ECO:0007669"/>
    <property type="project" value="InterPro"/>
</dbReference>
<feature type="transmembrane region" description="Helical" evidence="9">
    <location>
        <begin position="56"/>
        <end position="80"/>
    </location>
</feature>
<dbReference type="GO" id="GO:0016020">
    <property type="term" value="C:membrane"/>
    <property type="evidence" value="ECO:0007669"/>
    <property type="project" value="InterPro"/>
</dbReference>
<keyword evidence="6" id="KW-0418">Kinase</keyword>
<dbReference type="PANTHER" id="PTHR24421">
    <property type="entry name" value="NITRATE/NITRITE SENSOR PROTEIN NARX-RELATED"/>
    <property type="match status" value="1"/>
</dbReference>
<dbReference type="Gene3D" id="1.20.5.1930">
    <property type="match status" value="1"/>
</dbReference>
<evidence type="ECO:0000256" key="6">
    <source>
        <dbReference type="ARBA" id="ARBA00022777"/>
    </source>
</evidence>
<proteinExistence type="predicted"/>
<dbReference type="InterPro" id="IPR036890">
    <property type="entry name" value="HATPase_C_sf"/>
</dbReference>